<dbReference type="GeneID" id="93166496"/>
<proteinExistence type="predicted"/>
<dbReference type="EMBL" id="ADLK01000052">
    <property type="protein sequence ID" value="KMW12185.1"/>
    <property type="molecule type" value="Genomic_DNA"/>
</dbReference>
<name>A0A0J9E914_9FIRM</name>
<dbReference type="OrthoDB" id="8580666at2"/>
<evidence type="ECO:0000313" key="2">
    <source>
        <dbReference type="Proteomes" id="UP000037392"/>
    </source>
</evidence>
<dbReference type="InterPro" id="IPR023116">
    <property type="entry name" value="Phosphonoacetate_hydro_insert"/>
</dbReference>
<accession>A0A0J9E914</accession>
<dbReference type="Gene3D" id="3.40.720.10">
    <property type="entry name" value="Alkaline Phosphatase, subunit A"/>
    <property type="match status" value="1"/>
</dbReference>
<dbReference type="SUPFAM" id="SSF53649">
    <property type="entry name" value="Alkaline phosphatase-like"/>
    <property type="match status" value="1"/>
</dbReference>
<dbReference type="Gene3D" id="3.30.1360.110">
    <property type="entry name" value="Domain 2, Phosphonoacetate Hydrolase"/>
    <property type="match status" value="1"/>
</dbReference>
<dbReference type="PATRIC" id="fig|742734.4.peg.5712"/>
<dbReference type="GO" id="GO:0016787">
    <property type="term" value="F:hydrolase activity"/>
    <property type="evidence" value="ECO:0007669"/>
    <property type="project" value="UniProtKB-ARBA"/>
</dbReference>
<dbReference type="Pfam" id="PF01663">
    <property type="entry name" value="Phosphodiest"/>
    <property type="match status" value="1"/>
</dbReference>
<dbReference type="PANTHER" id="PTHR10151:SF120">
    <property type="entry name" value="BIS(5'-ADENOSYL)-TRIPHOSPHATASE"/>
    <property type="match status" value="1"/>
</dbReference>
<comment type="caution">
    <text evidence="1">The sequence shown here is derived from an EMBL/GenBank/DDBJ whole genome shotgun (WGS) entry which is preliminary data.</text>
</comment>
<dbReference type="PANTHER" id="PTHR10151">
    <property type="entry name" value="ECTONUCLEOTIDE PYROPHOSPHATASE/PHOSPHODIESTERASE"/>
    <property type="match status" value="1"/>
</dbReference>
<dbReference type="Proteomes" id="UP000037392">
    <property type="component" value="Unassembled WGS sequence"/>
</dbReference>
<sequence length="377" mass="42441">MDRCLIVVIDGCAPDYLTPETAPNIYRLARAHGFVKEVQSAVPTVTNVNHACILSGKFPEDTKIVGNYYYDPDTGEEGFIEERGFMKAPTILNAYGKMGKKTAFLTVKGKVLGVYGEGADIGISVQAPDKLLLNRLGLDMPPEVSDLSSTRWIMEAALACIEKEHPDFVYCTTNDYGFHHYGPETSEARLQMRWIDEYIGRIHEADPGRRIYITADHGMNQKKRLLNVKHIADNKGIPLYCLAPLKDRYVENHIYQEGGILYLFLENEKDGERLCALAEEIPEIEKILGREEAAALYHLPEDRIGDYVIFASEGCAFGEVEGEYLVTDQVRTHGSLYERQIPLAAIHPLKGEGDYQYSKDIVAHMMRDFENAGWRLG</sequence>
<organism evidence="1 2">
    <name type="scientific">[Clostridium] citroniae WAL-19142</name>
    <dbReference type="NCBI Taxonomy" id="742734"/>
    <lineage>
        <taxon>Bacteria</taxon>
        <taxon>Bacillati</taxon>
        <taxon>Bacillota</taxon>
        <taxon>Clostridia</taxon>
        <taxon>Lachnospirales</taxon>
        <taxon>Lachnospiraceae</taxon>
        <taxon>Enterocloster</taxon>
    </lineage>
</organism>
<evidence type="ECO:0000313" key="1">
    <source>
        <dbReference type="EMBL" id="KMW12185.1"/>
    </source>
</evidence>
<evidence type="ECO:0008006" key="3">
    <source>
        <dbReference type="Google" id="ProtNLM"/>
    </source>
</evidence>
<dbReference type="InterPro" id="IPR017850">
    <property type="entry name" value="Alkaline_phosphatase_core_sf"/>
</dbReference>
<protein>
    <recommendedName>
        <fullName evidence="3">Phosphonoacetate hydrolase</fullName>
    </recommendedName>
</protein>
<dbReference type="RefSeq" id="WP_048931171.1">
    <property type="nucleotide sequence ID" value="NZ_KQ235886.1"/>
</dbReference>
<reference evidence="1 2" key="1">
    <citation type="submission" date="2011-04" db="EMBL/GenBank/DDBJ databases">
        <title>The Genome Sequence of Clostridium citroniae WAL-19142.</title>
        <authorList>
            <consortium name="The Broad Institute Genome Sequencing Platform"/>
            <person name="Earl A."/>
            <person name="Ward D."/>
            <person name="Feldgarden M."/>
            <person name="Gevers D."/>
            <person name="Warren Y.A."/>
            <person name="Tyrrell K.L."/>
            <person name="Citron D.M."/>
            <person name="Goldstein E.J."/>
            <person name="Daigneault M."/>
            <person name="Allen-Vercoe E."/>
            <person name="Young S.K."/>
            <person name="Zeng Q."/>
            <person name="Gargeya S."/>
            <person name="Fitzgerald M."/>
            <person name="Haas B."/>
            <person name="Abouelleil A."/>
            <person name="Alvarado L."/>
            <person name="Arachchi H.M."/>
            <person name="Berlin A."/>
            <person name="Brown A."/>
            <person name="Chapman S.B."/>
            <person name="Chen Z."/>
            <person name="Dunbar C."/>
            <person name="Freedman E."/>
            <person name="Gearin G."/>
            <person name="Gellesch M."/>
            <person name="Goldberg J."/>
            <person name="Griggs A."/>
            <person name="Gujja S."/>
            <person name="Heilman E.R."/>
            <person name="Heiman D."/>
            <person name="Howarth C."/>
            <person name="Larson L."/>
            <person name="Lui A."/>
            <person name="MacDonald P.J."/>
            <person name="Mehta T."/>
            <person name="Montmayeur A."/>
            <person name="Murphy C."/>
            <person name="Neiman D."/>
            <person name="Pearson M."/>
            <person name="Priest M."/>
            <person name="Roberts A."/>
            <person name="Saif S."/>
            <person name="Shea T."/>
            <person name="Shenoy N."/>
            <person name="Sisk P."/>
            <person name="Stolte C."/>
            <person name="Sykes S."/>
            <person name="White J."/>
            <person name="Yandava C."/>
            <person name="Wortman J."/>
            <person name="Nusbaum C."/>
            <person name="Birren B."/>
        </authorList>
    </citation>
    <scope>NUCLEOTIDE SEQUENCE [LARGE SCALE GENOMIC DNA]</scope>
    <source>
        <strain evidence="1 2">WAL-19142</strain>
    </source>
</reference>
<dbReference type="InterPro" id="IPR002591">
    <property type="entry name" value="Phosphodiest/P_Trfase"/>
</dbReference>
<dbReference type="AlphaFoldDB" id="A0A0J9E914"/>
<gene>
    <name evidence="1" type="ORF">HMPREF9470_05341</name>
</gene>